<proteinExistence type="predicted"/>
<evidence type="ECO:0000313" key="4">
    <source>
        <dbReference type="Proteomes" id="UP000182278"/>
    </source>
</evidence>
<sequence>MKGRKKEEGQALVEFAIAFPLLLLFILGILQISFIINAYSIVNYAAFSACRCGIVHNANDQQMKLAASISCSPIAGGPGLSYLKTSVKKELIESRGTIPATVLKVTVTHRYRLIFPIVDRIFSLMWLSRGDMQSGLYSLSGAVHIPVKATCVMRMER</sequence>
<keyword evidence="1" id="KW-1133">Transmembrane helix</keyword>
<evidence type="ECO:0000256" key="1">
    <source>
        <dbReference type="SAM" id="Phobius"/>
    </source>
</evidence>
<feature type="domain" description="TadE-like" evidence="2">
    <location>
        <begin position="9"/>
        <end position="51"/>
    </location>
</feature>
<protein>
    <recommendedName>
        <fullName evidence="2">TadE-like domain-containing protein</fullName>
    </recommendedName>
</protein>
<dbReference type="Proteomes" id="UP000182278">
    <property type="component" value="Unassembled WGS sequence"/>
</dbReference>
<keyword evidence="1" id="KW-0812">Transmembrane</keyword>
<name>A0A1J4SHI4_9BACT</name>
<dbReference type="STRING" id="1817893.AUJ66_01570"/>
<comment type="caution">
    <text evidence="3">The sequence shown here is derived from an EMBL/GenBank/DDBJ whole genome shotgun (WGS) entry which is preliminary data.</text>
</comment>
<evidence type="ECO:0000313" key="3">
    <source>
        <dbReference type="EMBL" id="OIN98084.1"/>
    </source>
</evidence>
<reference evidence="3 4" key="1">
    <citation type="journal article" date="2016" name="Environ. Microbiol.">
        <title>Genomic resolution of a cold subsurface aquifer community provides metabolic insights for novel microbes adapted to high CO concentrations.</title>
        <authorList>
            <person name="Probst A.J."/>
            <person name="Castelle C.J."/>
            <person name="Singh A."/>
            <person name="Brown C.T."/>
            <person name="Anantharaman K."/>
            <person name="Sharon I."/>
            <person name="Hug L.A."/>
            <person name="Burstein D."/>
            <person name="Emerson J.B."/>
            <person name="Thomas B.C."/>
            <person name="Banfield J.F."/>
        </authorList>
    </citation>
    <scope>NUCLEOTIDE SEQUENCE [LARGE SCALE GENOMIC DNA]</scope>
    <source>
        <strain evidence="3">CG1_02_38_46</strain>
    </source>
</reference>
<accession>A0A1J4SHI4</accession>
<organism evidence="3 4">
    <name type="scientific">Candidatus Desantisbacteria bacterium CG1_02_38_46</name>
    <dbReference type="NCBI Taxonomy" id="1817893"/>
    <lineage>
        <taxon>Bacteria</taxon>
        <taxon>Candidatus Desantisiibacteriota</taxon>
    </lineage>
</organism>
<feature type="transmembrane region" description="Helical" evidence="1">
    <location>
        <begin position="12"/>
        <end position="36"/>
    </location>
</feature>
<dbReference type="InterPro" id="IPR012495">
    <property type="entry name" value="TadE-like_dom"/>
</dbReference>
<keyword evidence="1" id="KW-0472">Membrane</keyword>
<evidence type="ECO:0000259" key="2">
    <source>
        <dbReference type="Pfam" id="PF07811"/>
    </source>
</evidence>
<dbReference type="Pfam" id="PF07811">
    <property type="entry name" value="TadE"/>
    <property type="match status" value="1"/>
</dbReference>
<gene>
    <name evidence="3" type="ORF">AUJ66_01570</name>
</gene>
<dbReference type="EMBL" id="MNUO01000024">
    <property type="protein sequence ID" value="OIN98084.1"/>
    <property type="molecule type" value="Genomic_DNA"/>
</dbReference>
<dbReference type="AlphaFoldDB" id="A0A1J4SHI4"/>